<evidence type="ECO:0000313" key="6">
    <source>
        <dbReference type="EMBL" id="CAK7234476.1"/>
    </source>
</evidence>
<evidence type="ECO:0000256" key="4">
    <source>
        <dbReference type="ARBA" id="ARBA00023004"/>
    </source>
</evidence>
<dbReference type="EMBL" id="CAWUHD010000135">
    <property type="protein sequence ID" value="CAK7234476.1"/>
    <property type="molecule type" value="Genomic_DNA"/>
</dbReference>
<keyword evidence="3" id="KW-0479">Metal-binding</keyword>
<evidence type="ECO:0008006" key="8">
    <source>
        <dbReference type="Google" id="ProtNLM"/>
    </source>
</evidence>
<evidence type="ECO:0000256" key="5">
    <source>
        <dbReference type="ARBA" id="ARBA00023239"/>
    </source>
</evidence>
<comment type="caution">
    <text evidence="6">The sequence shown here is derived from an EMBL/GenBank/DDBJ whole genome shotgun (WGS) entry which is preliminary data.</text>
</comment>
<evidence type="ECO:0000256" key="3">
    <source>
        <dbReference type="ARBA" id="ARBA00022723"/>
    </source>
</evidence>
<evidence type="ECO:0000256" key="1">
    <source>
        <dbReference type="ARBA" id="ARBA00001970"/>
    </source>
</evidence>
<name>A0ABP0CRF5_9PEZI</name>
<comment type="cofactor">
    <cofactor evidence="1">
        <name>heme b</name>
        <dbReference type="ChEBI" id="CHEBI:60344"/>
    </cofactor>
</comment>
<keyword evidence="7" id="KW-1185">Reference proteome</keyword>
<organism evidence="6 7">
    <name type="scientific">Sporothrix eucalyptigena</name>
    <dbReference type="NCBI Taxonomy" id="1812306"/>
    <lineage>
        <taxon>Eukaryota</taxon>
        <taxon>Fungi</taxon>
        <taxon>Dikarya</taxon>
        <taxon>Ascomycota</taxon>
        <taxon>Pezizomycotina</taxon>
        <taxon>Sordariomycetes</taxon>
        <taxon>Sordariomycetidae</taxon>
        <taxon>Ophiostomatales</taxon>
        <taxon>Ophiostomataceae</taxon>
        <taxon>Sporothrix</taxon>
    </lineage>
</organism>
<proteinExistence type="predicted"/>
<dbReference type="InterPro" id="IPR025702">
    <property type="entry name" value="OXD"/>
</dbReference>
<gene>
    <name evidence="6" type="ORF">SEUCBS140593_008954</name>
</gene>
<sequence>MLAARFNPSKPFVMTTFGCQYHGREPSAETQRRMDAFSALLREVNVPCEEYEQEDTSLVLPDAPICPYMNGQVNLSEASTPVSTDYKFKLPHKGLPPLSHVWLTYWQTETDFEHWWANRDVQDFWQSLPEANAGFWRETCVFVDGRSMFETNKPINNGFGHVGSFCPLGEKSGYWGAYRDRLAASTLTNKLEAAWGGCPKSAPNSSIRAELSDPALPTVVPGRIIINHFPDNLCCVVEGQDRSAMCKREREYWFENFEDLYNEWIQTAVLHSSLASDGVVHARMFHDPLSGAMRAGFGTSDKRLPLALQTNRLVQVIFFQDMSFMERIGRRYSSHLKLRKKFMEAYGPGGDIIDGNIILWVDLGILKSSGISAEYIGCYENFGFMKYRNHEAFA</sequence>
<keyword evidence="2" id="KW-0349">Heme</keyword>
<reference evidence="6 7" key="1">
    <citation type="submission" date="2024-01" db="EMBL/GenBank/DDBJ databases">
        <authorList>
            <person name="Allen C."/>
            <person name="Tagirdzhanova G."/>
        </authorList>
    </citation>
    <scope>NUCLEOTIDE SEQUENCE [LARGE SCALE GENOMIC DNA]</scope>
</reference>
<protein>
    <recommendedName>
        <fullName evidence="8">Phenylacetaldoxime dehydratase</fullName>
    </recommendedName>
</protein>
<evidence type="ECO:0000256" key="2">
    <source>
        <dbReference type="ARBA" id="ARBA00022617"/>
    </source>
</evidence>
<evidence type="ECO:0000313" key="7">
    <source>
        <dbReference type="Proteomes" id="UP001642482"/>
    </source>
</evidence>
<accession>A0ABP0CRF5</accession>
<dbReference type="Proteomes" id="UP001642482">
    <property type="component" value="Unassembled WGS sequence"/>
</dbReference>
<dbReference type="Pfam" id="PF13816">
    <property type="entry name" value="Dehydratase_hem"/>
    <property type="match status" value="1"/>
</dbReference>
<keyword evidence="5" id="KW-0456">Lyase</keyword>
<keyword evidence="4" id="KW-0408">Iron</keyword>